<name>A0A9P9WRP1_9PEZI</name>
<dbReference type="FunFam" id="3.50.50.60:FF:000138">
    <property type="entry name" value="Flavin-containing monooxygenase"/>
    <property type="match status" value="1"/>
</dbReference>
<keyword evidence="5" id="KW-0521">NADP</keyword>
<protein>
    <recommendedName>
        <fullName evidence="11">Thiol-specific monooxygenase</fullName>
    </recommendedName>
</protein>
<evidence type="ECO:0000256" key="5">
    <source>
        <dbReference type="ARBA" id="ARBA00022857"/>
    </source>
</evidence>
<evidence type="ECO:0000256" key="2">
    <source>
        <dbReference type="ARBA" id="ARBA00009183"/>
    </source>
</evidence>
<proteinExistence type="inferred from homology"/>
<dbReference type="PANTHER" id="PTHR23023">
    <property type="entry name" value="DIMETHYLANILINE MONOOXYGENASE"/>
    <property type="match status" value="1"/>
</dbReference>
<feature type="compositionally biased region" description="Basic and acidic residues" evidence="8">
    <location>
        <begin position="91"/>
        <end position="101"/>
    </location>
</feature>
<dbReference type="Pfam" id="PF00743">
    <property type="entry name" value="FMO-like"/>
    <property type="match status" value="2"/>
</dbReference>
<organism evidence="9 10">
    <name type="scientific">Neoarthrinium moseri</name>
    <dbReference type="NCBI Taxonomy" id="1658444"/>
    <lineage>
        <taxon>Eukaryota</taxon>
        <taxon>Fungi</taxon>
        <taxon>Dikarya</taxon>
        <taxon>Ascomycota</taxon>
        <taxon>Pezizomycotina</taxon>
        <taxon>Sordariomycetes</taxon>
        <taxon>Xylariomycetidae</taxon>
        <taxon>Amphisphaeriales</taxon>
        <taxon>Apiosporaceae</taxon>
        <taxon>Neoarthrinium</taxon>
    </lineage>
</organism>
<keyword evidence="7" id="KW-0503">Monooxygenase</keyword>
<gene>
    <name evidence="9" type="ORF">JX265_003982</name>
</gene>
<evidence type="ECO:0000256" key="7">
    <source>
        <dbReference type="ARBA" id="ARBA00023033"/>
    </source>
</evidence>
<comment type="cofactor">
    <cofactor evidence="1">
        <name>FAD</name>
        <dbReference type="ChEBI" id="CHEBI:57692"/>
    </cofactor>
</comment>
<accession>A0A9P9WRP1</accession>
<comment type="caution">
    <text evidence="9">The sequence shown here is derived from an EMBL/GenBank/DDBJ whole genome shotgun (WGS) entry which is preliminary data.</text>
</comment>
<dbReference type="Proteomes" id="UP000829685">
    <property type="component" value="Unassembled WGS sequence"/>
</dbReference>
<dbReference type="Gene3D" id="3.50.50.60">
    <property type="entry name" value="FAD/NAD(P)-binding domain"/>
    <property type="match status" value="2"/>
</dbReference>
<dbReference type="AlphaFoldDB" id="A0A9P9WRP1"/>
<dbReference type="InterPro" id="IPR036188">
    <property type="entry name" value="FAD/NAD-bd_sf"/>
</dbReference>
<dbReference type="EMBL" id="JAFIMR010000007">
    <property type="protein sequence ID" value="KAI1876456.1"/>
    <property type="molecule type" value="Genomic_DNA"/>
</dbReference>
<dbReference type="SUPFAM" id="SSF51905">
    <property type="entry name" value="FAD/NAD(P)-binding domain"/>
    <property type="match status" value="2"/>
</dbReference>
<evidence type="ECO:0000256" key="4">
    <source>
        <dbReference type="ARBA" id="ARBA00022827"/>
    </source>
</evidence>
<evidence type="ECO:0000313" key="9">
    <source>
        <dbReference type="EMBL" id="KAI1876456.1"/>
    </source>
</evidence>
<dbReference type="PRINTS" id="PR00368">
    <property type="entry name" value="FADPNR"/>
</dbReference>
<dbReference type="GO" id="GO:0004499">
    <property type="term" value="F:N,N-dimethylaniline monooxygenase activity"/>
    <property type="evidence" value="ECO:0007669"/>
    <property type="project" value="InterPro"/>
</dbReference>
<comment type="similarity">
    <text evidence="2">Belongs to the FMO family.</text>
</comment>
<evidence type="ECO:0000313" key="10">
    <source>
        <dbReference type="Proteomes" id="UP000829685"/>
    </source>
</evidence>
<dbReference type="GO" id="GO:0050660">
    <property type="term" value="F:flavin adenine dinucleotide binding"/>
    <property type="evidence" value="ECO:0007669"/>
    <property type="project" value="InterPro"/>
</dbReference>
<feature type="region of interest" description="Disordered" evidence="8">
    <location>
        <begin position="76"/>
        <end position="105"/>
    </location>
</feature>
<evidence type="ECO:0000256" key="1">
    <source>
        <dbReference type="ARBA" id="ARBA00001974"/>
    </source>
</evidence>
<evidence type="ECO:0008006" key="11">
    <source>
        <dbReference type="Google" id="ProtNLM"/>
    </source>
</evidence>
<dbReference type="InterPro" id="IPR050346">
    <property type="entry name" value="FMO-like"/>
</dbReference>
<evidence type="ECO:0000256" key="8">
    <source>
        <dbReference type="SAM" id="MobiDB-lite"/>
    </source>
</evidence>
<keyword evidence="4" id="KW-0274">FAD</keyword>
<keyword evidence="10" id="KW-1185">Reference proteome</keyword>
<keyword evidence="3" id="KW-0285">Flavoprotein</keyword>
<evidence type="ECO:0000256" key="3">
    <source>
        <dbReference type="ARBA" id="ARBA00022630"/>
    </source>
</evidence>
<sequence length="513" mass="56226">MGSVGNTGGDVPGPFNVKSVAIIGAGPSGLAAAKYLRAQSRASAASPAPFTRITIFEQQAQVGGVWYYSARPTETQHIPQTSPFCPPDPPLRPREGEDDGSKPPIFPSPMYQDLHTNIPHTLMQYSDMPFPEGKPIFPERETVQRYLEDYATDVRHLIRFSTSVVDVRPEAEEGESDRQVSSERWTVASRNLLTGASTTETYDAVVVASGHYSVPYVPDVPGVREFDAAHPGAVAHSKRYRTPDAYAGKKVLVVGNSASGLDIASQIGRVCAGPLLVSVRTPTPDRVRDHIPFEEVAEIERFLVAERGVRLRDGREIVGLDAVLFCTGYLFTYPFLDAAAALRGPPLVTDGRRVRGLYKHFVHIRHPTLAFPGLPIKVIPFPVAEAQAAVFARVWANAAALPGRADMEAWERGEAERRPAGRFHVFPAQGDGEYINELHAWATARAPRDGGKEPPWWDAEMFWARALYAEAKIKFEQTGKKAKSLAELGFRYESEPGKGEETGAIQEKLDMAG</sequence>
<dbReference type="InterPro" id="IPR020946">
    <property type="entry name" value="Flavin_mOase-like"/>
</dbReference>
<evidence type="ECO:0000256" key="6">
    <source>
        <dbReference type="ARBA" id="ARBA00023002"/>
    </source>
</evidence>
<keyword evidence="6" id="KW-0560">Oxidoreductase</keyword>
<dbReference type="Pfam" id="PF13450">
    <property type="entry name" value="NAD_binding_8"/>
    <property type="match status" value="1"/>
</dbReference>
<dbReference type="GO" id="GO:0050661">
    <property type="term" value="F:NADP binding"/>
    <property type="evidence" value="ECO:0007669"/>
    <property type="project" value="InterPro"/>
</dbReference>
<reference evidence="9" key="1">
    <citation type="submission" date="2021-03" db="EMBL/GenBank/DDBJ databases">
        <title>Revisited historic fungal species revealed as producer of novel bioactive compounds through whole genome sequencing and comparative genomics.</title>
        <authorList>
            <person name="Vignolle G.A."/>
            <person name="Hochenegger N."/>
            <person name="Mach R.L."/>
            <person name="Mach-Aigner A.R."/>
            <person name="Javad Rahimi M."/>
            <person name="Salim K.A."/>
            <person name="Chan C.M."/>
            <person name="Lim L.B.L."/>
            <person name="Cai F."/>
            <person name="Druzhinina I.S."/>
            <person name="U'Ren J.M."/>
            <person name="Derntl C."/>
        </authorList>
    </citation>
    <scope>NUCLEOTIDE SEQUENCE</scope>
    <source>
        <strain evidence="9">TUCIM 5799</strain>
    </source>
</reference>